<feature type="compositionally biased region" description="Gly residues" evidence="1">
    <location>
        <begin position="20"/>
        <end position="31"/>
    </location>
</feature>
<dbReference type="AlphaFoldDB" id="A0A919VUS4"/>
<feature type="compositionally biased region" description="Basic and acidic residues" evidence="1">
    <location>
        <begin position="77"/>
        <end position="88"/>
    </location>
</feature>
<proteinExistence type="predicted"/>
<evidence type="ECO:0000313" key="3">
    <source>
        <dbReference type="Proteomes" id="UP000680865"/>
    </source>
</evidence>
<feature type="region of interest" description="Disordered" evidence="1">
    <location>
        <begin position="1"/>
        <end position="88"/>
    </location>
</feature>
<keyword evidence="3" id="KW-1185">Reference proteome</keyword>
<dbReference type="EMBL" id="BOQP01000008">
    <property type="protein sequence ID" value="GIM70213.1"/>
    <property type="molecule type" value="Genomic_DNA"/>
</dbReference>
<gene>
    <name evidence="2" type="ORF">Aco04nite_19090</name>
</gene>
<organism evidence="2 3">
    <name type="scientific">Winogradskya consettensis</name>
    <dbReference type="NCBI Taxonomy" id="113560"/>
    <lineage>
        <taxon>Bacteria</taxon>
        <taxon>Bacillati</taxon>
        <taxon>Actinomycetota</taxon>
        <taxon>Actinomycetes</taxon>
        <taxon>Micromonosporales</taxon>
        <taxon>Micromonosporaceae</taxon>
        <taxon>Winogradskya</taxon>
    </lineage>
</organism>
<name>A0A919VUS4_9ACTN</name>
<sequence>MIGHSGRSTGGPGREDRRPGAGGPAARGGRTGSPDRQLAPEGQRAGVGGPAGPAVPAAAHLRPTPDRATGGRTGEWQMRELKRVHDGY</sequence>
<protein>
    <submittedName>
        <fullName evidence="2">Uncharacterized protein</fullName>
    </submittedName>
</protein>
<reference evidence="2" key="1">
    <citation type="submission" date="2021-03" db="EMBL/GenBank/DDBJ databases">
        <title>Whole genome shotgun sequence of Actinoplanes consettensis NBRC 14913.</title>
        <authorList>
            <person name="Komaki H."/>
            <person name="Tamura T."/>
        </authorList>
    </citation>
    <scope>NUCLEOTIDE SEQUENCE</scope>
    <source>
        <strain evidence="2">NBRC 14913</strain>
    </source>
</reference>
<comment type="caution">
    <text evidence="2">The sequence shown here is derived from an EMBL/GenBank/DDBJ whole genome shotgun (WGS) entry which is preliminary data.</text>
</comment>
<accession>A0A919VUS4</accession>
<dbReference type="Proteomes" id="UP000680865">
    <property type="component" value="Unassembled WGS sequence"/>
</dbReference>
<evidence type="ECO:0000313" key="2">
    <source>
        <dbReference type="EMBL" id="GIM70213.1"/>
    </source>
</evidence>
<evidence type="ECO:0000256" key="1">
    <source>
        <dbReference type="SAM" id="MobiDB-lite"/>
    </source>
</evidence>